<proteinExistence type="predicted"/>
<dbReference type="AlphaFoldDB" id="A0A0A0MAT7"/>
<dbReference type="PANTHER" id="PTHR41913">
    <property type="entry name" value="DUF1684 DOMAIN-CONTAINING PROTEIN"/>
    <property type="match status" value="1"/>
</dbReference>
<name>A0A0A0MAT7_9GAMM</name>
<evidence type="ECO:0000256" key="1">
    <source>
        <dbReference type="SAM" id="SignalP"/>
    </source>
</evidence>
<evidence type="ECO:0000313" key="3">
    <source>
        <dbReference type="Proteomes" id="UP000030003"/>
    </source>
</evidence>
<keyword evidence="3" id="KW-1185">Reference proteome</keyword>
<dbReference type="Pfam" id="PF07920">
    <property type="entry name" value="DUF1684"/>
    <property type="match status" value="1"/>
</dbReference>
<gene>
    <name evidence="2" type="ORF">N791_02460</name>
</gene>
<accession>A0A0A0MAT7</accession>
<evidence type="ECO:0008006" key="4">
    <source>
        <dbReference type="Google" id="ProtNLM"/>
    </source>
</evidence>
<comment type="caution">
    <text evidence="2">The sequence shown here is derived from an EMBL/GenBank/DDBJ whole genome shotgun (WGS) entry which is preliminary data.</text>
</comment>
<feature type="signal peptide" evidence="1">
    <location>
        <begin position="1"/>
        <end position="18"/>
    </location>
</feature>
<organism evidence="2 3">
    <name type="scientific">Lysobacter defluvii IMMIB APB-9 = DSM 18482</name>
    <dbReference type="NCBI Taxonomy" id="1385515"/>
    <lineage>
        <taxon>Bacteria</taxon>
        <taxon>Pseudomonadati</taxon>
        <taxon>Pseudomonadota</taxon>
        <taxon>Gammaproteobacteria</taxon>
        <taxon>Lysobacterales</taxon>
        <taxon>Lysobacteraceae</taxon>
        <taxon>Novilysobacter</taxon>
    </lineage>
</organism>
<evidence type="ECO:0000313" key="2">
    <source>
        <dbReference type="EMBL" id="KGO98381.1"/>
    </source>
</evidence>
<dbReference type="STRING" id="1385515.GCA_000423325_00472"/>
<dbReference type="OrthoDB" id="5493262at2"/>
<dbReference type="EMBL" id="AVBH01000088">
    <property type="protein sequence ID" value="KGO98381.1"/>
    <property type="molecule type" value="Genomic_DNA"/>
</dbReference>
<dbReference type="InterPro" id="IPR012467">
    <property type="entry name" value="DUF1684"/>
</dbReference>
<protein>
    <recommendedName>
        <fullName evidence="4">DUF1684 domain-containing protein</fullName>
    </recommendedName>
</protein>
<sequence>MRPAALLAPVMIAALALAACQPGGLFDFTQEETMTPEQIAFKQREQQWREQRRADLLAEEGWASLVGLHWITPGPSFMGSDTDNGLQLSVGPEHLGMLDLRPDGRLRFVPERGVRVAVDGAPVRGEAWLRTDAEEGGPSRLEFDGGRGVATVIIRNGRHALRVRHHDAPARTGFAGLAYWPAEADWVVPARFEPHPEPRTLEVANIIGGFDATPNPGVVVFERDGQEYRLEALDGGDGKLFLVFADATNGHGSYGAGRFLYAPPPDAEGRVELNFNRAYNPPCAFTPYATCPLPPDENRLTLPVTAGEKAYQPRGS</sequence>
<feature type="chain" id="PRO_5001973549" description="DUF1684 domain-containing protein" evidence="1">
    <location>
        <begin position="19"/>
        <end position="316"/>
    </location>
</feature>
<reference evidence="2 3" key="1">
    <citation type="submission" date="2013-08" db="EMBL/GenBank/DDBJ databases">
        <title>Genomic analysis of Lysobacter defluvii.</title>
        <authorList>
            <person name="Wang Q."/>
            <person name="Wang G."/>
        </authorList>
    </citation>
    <scope>NUCLEOTIDE SEQUENCE [LARGE SCALE GENOMIC DNA]</scope>
    <source>
        <strain evidence="2 3">IMMIB APB-9</strain>
    </source>
</reference>
<dbReference type="PROSITE" id="PS51257">
    <property type="entry name" value="PROKAR_LIPOPROTEIN"/>
    <property type="match status" value="1"/>
</dbReference>
<dbReference type="eggNOG" id="COG3358">
    <property type="taxonomic scope" value="Bacteria"/>
</dbReference>
<dbReference type="PANTHER" id="PTHR41913:SF1">
    <property type="entry name" value="DUF1684 DOMAIN-CONTAINING PROTEIN"/>
    <property type="match status" value="1"/>
</dbReference>
<dbReference type="Proteomes" id="UP000030003">
    <property type="component" value="Unassembled WGS sequence"/>
</dbReference>
<keyword evidence="1" id="KW-0732">Signal</keyword>